<evidence type="ECO:0000256" key="6">
    <source>
        <dbReference type="SAM" id="Phobius"/>
    </source>
</evidence>
<evidence type="ECO:0000313" key="8">
    <source>
        <dbReference type="Proteomes" id="UP000245533"/>
    </source>
</evidence>
<evidence type="ECO:0000313" key="7">
    <source>
        <dbReference type="EMBL" id="PWN06933.1"/>
    </source>
</evidence>
<dbReference type="InterPro" id="IPR017039">
    <property type="entry name" value="Virul_fac_BrkB"/>
</dbReference>
<evidence type="ECO:0000256" key="4">
    <source>
        <dbReference type="ARBA" id="ARBA00022989"/>
    </source>
</evidence>
<organism evidence="7 8">
    <name type="scientific">Rhodohalobacter mucosus</name>
    <dbReference type="NCBI Taxonomy" id="2079485"/>
    <lineage>
        <taxon>Bacteria</taxon>
        <taxon>Pseudomonadati</taxon>
        <taxon>Balneolota</taxon>
        <taxon>Balneolia</taxon>
        <taxon>Balneolales</taxon>
        <taxon>Balneolaceae</taxon>
        <taxon>Rhodohalobacter</taxon>
    </lineage>
</organism>
<dbReference type="Proteomes" id="UP000245533">
    <property type="component" value="Unassembled WGS sequence"/>
</dbReference>
<feature type="transmembrane region" description="Helical" evidence="6">
    <location>
        <begin position="90"/>
        <end position="111"/>
    </location>
</feature>
<keyword evidence="2" id="KW-1003">Cell membrane</keyword>
<dbReference type="PANTHER" id="PTHR30213">
    <property type="entry name" value="INNER MEMBRANE PROTEIN YHJD"/>
    <property type="match status" value="1"/>
</dbReference>
<feature type="transmembrane region" description="Helical" evidence="6">
    <location>
        <begin position="211"/>
        <end position="234"/>
    </location>
</feature>
<dbReference type="NCBIfam" id="TIGR00765">
    <property type="entry name" value="yihY_not_rbn"/>
    <property type="match status" value="1"/>
</dbReference>
<dbReference type="PANTHER" id="PTHR30213:SF1">
    <property type="entry name" value="INNER MEMBRANE PROTEIN YHJD"/>
    <property type="match status" value="1"/>
</dbReference>
<reference evidence="7 8" key="1">
    <citation type="submission" date="2018-05" db="EMBL/GenBank/DDBJ databases">
        <title>Rhodohalobacter halophilus gen. nov., sp. nov., a moderately halophilic member of the family Balneolaceae.</title>
        <authorList>
            <person name="Liu Z.-W."/>
        </authorList>
    </citation>
    <scope>NUCLEOTIDE SEQUENCE [LARGE SCALE GENOMIC DNA]</scope>
    <source>
        <strain evidence="7 8">8A47</strain>
    </source>
</reference>
<keyword evidence="8" id="KW-1185">Reference proteome</keyword>
<dbReference type="PIRSF" id="PIRSF035875">
    <property type="entry name" value="RNase_BN"/>
    <property type="match status" value="1"/>
</dbReference>
<protein>
    <recommendedName>
        <fullName evidence="9">tRNA-processing RNAse BN</fullName>
    </recommendedName>
</protein>
<evidence type="ECO:0000256" key="2">
    <source>
        <dbReference type="ARBA" id="ARBA00022475"/>
    </source>
</evidence>
<dbReference type="GO" id="GO:0005886">
    <property type="term" value="C:plasma membrane"/>
    <property type="evidence" value="ECO:0007669"/>
    <property type="project" value="UniProtKB-SubCell"/>
</dbReference>
<accession>A0A316TQN5</accession>
<proteinExistence type="predicted"/>
<dbReference type="OrthoDB" id="9797028at2"/>
<evidence type="ECO:0000256" key="1">
    <source>
        <dbReference type="ARBA" id="ARBA00004651"/>
    </source>
</evidence>
<evidence type="ECO:0000256" key="3">
    <source>
        <dbReference type="ARBA" id="ARBA00022692"/>
    </source>
</evidence>
<dbReference type="EMBL" id="QGGB01000005">
    <property type="protein sequence ID" value="PWN06933.1"/>
    <property type="molecule type" value="Genomic_DNA"/>
</dbReference>
<keyword evidence="3 6" id="KW-0812">Transmembrane</keyword>
<feature type="transmembrane region" description="Helical" evidence="6">
    <location>
        <begin position="132"/>
        <end position="156"/>
    </location>
</feature>
<comment type="caution">
    <text evidence="7">The sequence shown here is derived from an EMBL/GenBank/DDBJ whole genome shotgun (WGS) entry which is preliminary data.</text>
</comment>
<evidence type="ECO:0008006" key="9">
    <source>
        <dbReference type="Google" id="ProtNLM"/>
    </source>
</evidence>
<dbReference type="RefSeq" id="WP_109646282.1">
    <property type="nucleotide sequence ID" value="NZ_QGGB01000005.1"/>
</dbReference>
<feature type="transmembrane region" description="Helical" evidence="6">
    <location>
        <begin position="176"/>
        <end position="199"/>
    </location>
</feature>
<dbReference type="Pfam" id="PF03631">
    <property type="entry name" value="Virul_fac_BrkB"/>
    <property type="match status" value="1"/>
</dbReference>
<keyword evidence="4 6" id="KW-1133">Transmembrane helix</keyword>
<comment type="subcellular location">
    <subcellularLocation>
        <location evidence="1">Cell membrane</location>
        <topology evidence="1">Multi-pass membrane protein</topology>
    </subcellularLocation>
</comment>
<evidence type="ECO:0000256" key="5">
    <source>
        <dbReference type="ARBA" id="ARBA00023136"/>
    </source>
</evidence>
<feature type="transmembrane region" description="Helical" evidence="6">
    <location>
        <begin position="21"/>
        <end position="46"/>
    </location>
</feature>
<dbReference type="AlphaFoldDB" id="A0A316TQN5"/>
<feature type="transmembrane region" description="Helical" evidence="6">
    <location>
        <begin position="246"/>
        <end position="269"/>
    </location>
</feature>
<gene>
    <name evidence="7" type="ORF">DDZ15_06575</name>
</gene>
<sequence length="303" mass="33674">MIQKIKYLVAETIRKAGQDDIITQGAAIAFYTIFSFAPLFILIVALGNLFLSQQMFEAQIKEFLPRLLDPDTVDLLTSYMESKATEGEGLLTTIFALVIVVFGATAVIGQLKSTLNRIWNVSEVRIHSVWNFLLNRLLSFGIIILISLLLIFSLLAEAAFAVVAEFFVGLVPDLELALFRVSAQLGTIGFSTIFFLLIFKILPDVNAPWKDLLIGSLVTTFLFLIGKYIIGFYFTSTDIEAAYRAAGSLVILILWVYYNVQTILLGAVFTQVYTKKYGGTIQPYRYVSLGGRADRPDSNGSEN</sequence>
<keyword evidence="5 6" id="KW-0472">Membrane</keyword>
<name>A0A316TQN5_9BACT</name>